<accession>A7ELK7</accession>
<gene>
    <name evidence="1" type="ORF">SS1G_06204</name>
</gene>
<organism evidence="1 2">
    <name type="scientific">Sclerotinia sclerotiorum (strain ATCC 18683 / 1980 / Ss-1)</name>
    <name type="common">White mold</name>
    <name type="synonym">Whetzelinia sclerotiorum</name>
    <dbReference type="NCBI Taxonomy" id="665079"/>
    <lineage>
        <taxon>Eukaryota</taxon>
        <taxon>Fungi</taxon>
        <taxon>Dikarya</taxon>
        <taxon>Ascomycota</taxon>
        <taxon>Pezizomycotina</taxon>
        <taxon>Leotiomycetes</taxon>
        <taxon>Helotiales</taxon>
        <taxon>Sclerotiniaceae</taxon>
        <taxon>Sclerotinia</taxon>
    </lineage>
</organism>
<dbReference type="KEGG" id="ssl:SS1G_06204"/>
<sequence>MVLLSWPEAFDVCVNTGVKKKQNSIHKMLDLRTGAED</sequence>
<reference evidence="2" key="1">
    <citation type="journal article" date="2011" name="PLoS Genet.">
        <title>Genomic analysis of the necrotrophic fungal pathogens Sclerotinia sclerotiorum and Botrytis cinerea.</title>
        <authorList>
            <person name="Amselem J."/>
            <person name="Cuomo C.A."/>
            <person name="van Kan J.A."/>
            <person name="Viaud M."/>
            <person name="Benito E.P."/>
            <person name="Couloux A."/>
            <person name="Coutinho P.M."/>
            <person name="de Vries R.P."/>
            <person name="Dyer P.S."/>
            <person name="Fillinger S."/>
            <person name="Fournier E."/>
            <person name="Gout L."/>
            <person name="Hahn M."/>
            <person name="Kohn L."/>
            <person name="Lapalu N."/>
            <person name="Plummer K.M."/>
            <person name="Pradier J.M."/>
            <person name="Quevillon E."/>
            <person name="Sharon A."/>
            <person name="Simon A."/>
            <person name="ten Have A."/>
            <person name="Tudzynski B."/>
            <person name="Tudzynski P."/>
            <person name="Wincker P."/>
            <person name="Andrew M."/>
            <person name="Anthouard V."/>
            <person name="Beever R.E."/>
            <person name="Beffa R."/>
            <person name="Benoit I."/>
            <person name="Bouzid O."/>
            <person name="Brault B."/>
            <person name="Chen Z."/>
            <person name="Choquer M."/>
            <person name="Collemare J."/>
            <person name="Cotton P."/>
            <person name="Danchin E.G."/>
            <person name="Da Silva C."/>
            <person name="Gautier A."/>
            <person name="Giraud C."/>
            <person name="Giraud T."/>
            <person name="Gonzalez C."/>
            <person name="Grossetete S."/>
            <person name="Guldener U."/>
            <person name="Henrissat B."/>
            <person name="Howlett B.J."/>
            <person name="Kodira C."/>
            <person name="Kretschmer M."/>
            <person name="Lappartient A."/>
            <person name="Leroch M."/>
            <person name="Levis C."/>
            <person name="Mauceli E."/>
            <person name="Neuveglise C."/>
            <person name="Oeser B."/>
            <person name="Pearson M."/>
            <person name="Poulain J."/>
            <person name="Poussereau N."/>
            <person name="Quesneville H."/>
            <person name="Rascle C."/>
            <person name="Schumacher J."/>
            <person name="Segurens B."/>
            <person name="Sexton A."/>
            <person name="Silva E."/>
            <person name="Sirven C."/>
            <person name="Soanes D.M."/>
            <person name="Talbot N.J."/>
            <person name="Templeton M."/>
            <person name="Yandava C."/>
            <person name="Yarden O."/>
            <person name="Zeng Q."/>
            <person name="Rollins J.A."/>
            <person name="Lebrun M.H."/>
            <person name="Dickman M."/>
        </authorList>
    </citation>
    <scope>NUCLEOTIDE SEQUENCE [LARGE SCALE GENOMIC DNA]</scope>
    <source>
        <strain evidence="2">ATCC 18683 / 1980 / Ss-1</strain>
    </source>
</reference>
<dbReference type="GeneID" id="5489358"/>
<dbReference type="InParanoid" id="A7ELK7"/>
<evidence type="ECO:0000313" key="1">
    <source>
        <dbReference type="EMBL" id="EDO03723.1"/>
    </source>
</evidence>
<proteinExistence type="predicted"/>
<name>A7ELK7_SCLS1</name>
<dbReference type="AlphaFoldDB" id="A7ELK7"/>
<dbReference type="EMBL" id="CH476627">
    <property type="protein sequence ID" value="EDO03723.1"/>
    <property type="molecule type" value="Genomic_DNA"/>
</dbReference>
<keyword evidence="2" id="KW-1185">Reference proteome</keyword>
<dbReference type="RefSeq" id="XP_001593282.1">
    <property type="nucleotide sequence ID" value="XM_001593232.1"/>
</dbReference>
<dbReference type="HOGENOM" id="CLU_3351359_0_0_1"/>
<evidence type="ECO:0000313" key="2">
    <source>
        <dbReference type="Proteomes" id="UP000001312"/>
    </source>
</evidence>
<protein>
    <submittedName>
        <fullName evidence="1">Uncharacterized protein</fullName>
    </submittedName>
</protein>
<dbReference type="Proteomes" id="UP000001312">
    <property type="component" value="Unassembled WGS sequence"/>
</dbReference>